<evidence type="ECO:0000313" key="4">
    <source>
        <dbReference type="Proteomes" id="UP000487268"/>
    </source>
</evidence>
<sequence length="354" mass="35542">MTAIRRERRPVRVALAAGGAVAAAGTVAWAAIGAGGGDGGGEPAAPTAPPATAKVEKRTLTRTETVPGELGFGDVRTLAGRPGTLTWLPADGDTIGRGKPVYGVDGAKIPLLYGTTPVYRTLAEGVTGKDVAMLERNLRALGYDGFTADDEYTSGTAAAVAEWQDDLGRAETGTVAKGDVLVAPGAIRIGEVKGGVGDPAQGAVLTWTGTGRKVTADLKAGQADLAAKGARATVELPDGTRVGAVVASVGTAAKAPASGGKTAEATLPVELEIRDQKRLGRYQSAPVDVVLAAESRKDVLAVPITALTALREGGYAVEVAGTGYVKVETGMFAGGLVEVRGPGLAAGLTVGVPK</sequence>
<protein>
    <recommendedName>
        <fullName evidence="2">Peptidoglycan binding-like domain-containing protein</fullName>
    </recommendedName>
</protein>
<organism evidence="3 4">
    <name type="scientific">Actinomadura macrotermitis</name>
    <dbReference type="NCBI Taxonomy" id="2585200"/>
    <lineage>
        <taxon>Bacteria</taxon>
        <taxon>Bacillati</taxon>
        <taxon>Actinomycetota</taxon>
        <taxon>Actinomycetes</taxon>
        <taxon>Streptosporangiales</taxon>
        <taxon>Thermomonosporaceae</taxon>
        <taxon>Actinomadura</taxon>
    </lineage>
</organism>
<dbReference type="Proteomes" id="UP000487268">
    <property type="component" value="Unassembled WGS sequence"/>
</dbReference>
<dbReference type="AlphaFoldDB" id="A0A7K0BR39"/>
<dbReference type="EMBL" id="WEGH01000001">
    <property type="protein sequence ID" value="MQY03655.1"/>
    <property type="molecule type" value="Genomic_DNA"/>
</dbReference>
<evidence type="ECO:0000256" key="1">
    <source>
        <dbReference type="SAM" id="SignalP"/>
    </source>
</evidence>
<name>A0A7K0BR39_9ACTN</name>
<dbReference type="InterPro" id="IPR036366">
    <property type="entry name" value="PGBDSf"/>
</dbReference>
<gene>
    <name evidence="3" type="ORF">ACRB68_17000</name>
</gene>
<feature type="domain" description="Peptidoglycan binding-like" evidence="2">
    <location>
        <begin position="127"/>
        <end position="174"/>
    </location>
</feature>
<evidence type="ECO:0000259" key="2">
    <source>
        <dbReference type="Pfam" id="PF01471"/>
    </source>
</evidence>
<dbReference type="SUPFAM" id="SSF47090">
    <property type="entry name" value="PGBD-like"/>
    <property type="match status" value="1"/>
</dbReference>
<comment type="caution">
    <text evidence="3">The sequence shown here is derived from an EMBL/GenBank/DDBJ whole genome shotgun (WGS) entry which is preliminary data.</text>
</comment>
<feature type="signal peptide" evidence="1">
    <location>
        <begin position="1"/>
        <end position="30"/>
    </location>
</feature>
<dbReference type="Pfam" id="PF01471">
    <property type="entry name" value="PG_binding_1"/>
    <property type="match status" value="1"/>
</dbReference>
<dbReference type="Gene3D" id="1.10.101.10">
    <property type="entry name" value="PGBD-like superfamily/PGBD"/>
    <property type="match status" value="1"/>
</dbReference>
<reference evidence="3 4" key="1">
    <citation type="submission" date="2019-10" db="EMBL/GenBank/DDBJ databases">
        <title>Actinomadura rubteroloni sp. nov. and Actinomadura macrotermitis sp. nov., isolated from the gut of fungus growing-termite Macrotermes natalensis.</title>
        <authorList>
            <person name="Benndorf R."/>
            <person name="Martin K."/>
            <person name="Kuefner M."/>
            <person name="De Beer W."/>
            <person name="Kaster A.-K."/>
            <person name="Vollmers J."/>
            <person name="Poulsen M."/>
            <person name="Beemelmanns C."/>
        </authorList>
    </citation>
    <scope>NUCLEOTIDE SEQUENCE [LARGE SCALE GENOMIC DNA]</scope>
    <source>
        <strain evidence="3 4">RB68</strain>
    </source>
</reference>
<dbReference type="RefSeq" id="WP_207709605.1">
    <property type="nucleotide sequence ID" value="NZ_WEGH01000001.1"/>
</dbReference>
<dbReference type="InterPro" id="IPR002477">
    <property type="entry name" value="Peptidoglycan-bd-like"/>
</dbReference>
<keyword evidence="1" id="KW-0732">Signal</keyword>
<accession>A0A7K0BR39</accession>
<evidence type="ECO:0000313" key="3">
    <source>
        <dbReference type="EMBL" id="MQY03655.1"/>
    </source>
</evidence>
<keyword evidence="4" id="KW-1185">Reference proteome</keyword>
<dbReference type="InterPro" id="IPR036365">
    <property type="entry name" value="PGBD-like_sf"/>
</dbReference>
<feature type="chain" id="PRO_5029513589" description="Peptidoglycan binding-like domain-containing protein" evidence="1">
    <location>
        <begin position="31"/>
        <end position="354"/>
    </location>
</feature>
<proteinExistence type="predicted"/>